<proteinExistence type="predicted"/>
<protein>
    <recommendedName>
        <fullName evidence="2">Sulfotransferase</fullName>
    </recommendedName>
</protein>
<sequence length="196" mass="22452">MDLVSKEAVPVYFFRFEDLLMNPERVLLEMFKFILAERDLSGTIIEKRIKDVLNQGNNYLYKPRQAGGGFHKHVDKVEKGQYQALMDNLEHYLHFFGYAKHETTPEVDASRLARGLNKFEFYDFNGGASKESVASYMDFEQLNAKMLDLRISLKQAGKIKTLTLNKDDVGFNMLVEKELAKFGALVDKISVRAATP</sequence>
<gene>
    <name evidence="1" type="ORF">SINC0208_LOCUS10147</name>
</gene>
<accession>A0A7S3IR45</accession>
<name>A0A7S3IR45_9SPIT</name>
<dbReference type="AlphaFoldDB" id="A0A7S3IR45"/>
<dbReference type="EMBL" id="HBIH01025368">
    <property type="protein sequence ID" value="CAE0329517.1"/>
    <property type="molecule type" value="Transcribed_RNA"/>
</dbReference>
<evidence type="ECO:0008006" key="2">
    <source>
        <dbReference type="Google" id="ProtNLM"/>
    </source>
</evidence>
<reference evidence="1" key="1">
    <citation type="submission" date="2021-01" db="EMBL/GenBank/DDBJ databases">
        <authorList>
            <person name="Corre E."/>
            <person name="Pelletier E."/>
            <person name="Niang G."/>
            <person name="Scheremetjew M."/>
            <person name="Finn R."/>
            <person name="Kale V."/>
            <person name="Holt S."/>
            <person name="Cochrane G."/>
            <person name="Meng A."/>
            <person name="Brown T."/>
            <person name="Cohen L."/>
        </authorList>
    </citation>
    <scope>NUCLEOTIDE SEQUENCE</scope>
    <source>
        <strain evidence="1">S3</strain>
    </source>
</reference>
<organism evidence="1">
    <name type="scientific">Strombidium inclinatum</name>
    <dbReference type="NCBI Taxonomy" id="197538"/>
    <lineage>
        <taxon>Eukaryota</taxon>
        <taxon>Sar</taxon>
        <taxon>Alveolata</taxon>
        <taxon>Ciliophora</taxon>
        <taxon>Intramacronucleata</taxon>
        <taxon>Spirotrichea</taxon>
        <taxon>Oligotrichia</taxon>
        <taxon>Strombidiidae</taxon>
        <taxon>Strombidium</taxon>
    </lineage>
</organism>
<evidence type="ECO:0000313" key="1">
    <source>
        <dbReference type="EMBL" id="CAE0329517.1"/>
    </source>
</evidence>